<accession>A0ABY2RSB2</accession>
<dbReference type="RefSeq" id="WP_112277139.1">
    <property type="nucleotide sequence ID" value="NZ_SWMS01000056.1"/>
</dbReference>
<dbReference type="InterPro" id="IPR054817">
    <property type="entry name" value="Glycosyl_F510_1955-like"/>
</dbReference>
<dbReference type="EMBL" id="SWMS01000056">
    <property type="protein sequence ID" value="TKG58258.1"/>
    <property type="molecule type" value="Genomic_DNA"/>
</dbReference>
<feature type="compositionally biased region" description="Polar residues" evidence="1">
    <location>
        <begin position="235"/>
        <end position="244"/>
    </location>
</feature>
<name>A0ABY2RSB2_9PSEU</name>
<proteinExistence type="predicted"/>
<dbReference type="PROSITE" id="PS51257">
    <property type="entry name" value="PROKAR_LIPOPROTEIN"/>
    <property type="match status" value="1"/>
</dbReference>
<dbReference type="Gene3D" id="2.130.10.10">
    <property type="entry name" value="YVTN repeat-like/Quinoprotein amine dehydrogenase"/>
    <property type="match status" value="2"/>
</dbReference>
<dbReference type="SUPFAM" id="SSF110296">
    <property type="entry name" value="Oligoxyloglucan reducing end-specific cellobiohydrolase"/>
    <property type="match status" value="1"/>
</dbReference>
<feature type="signal peptide" evidence="2">
    <location>
        <begin position="1"/>
        <end position="27"/>
    </location>
</feature>
<sequence length="286" mass="30323">MTQRNRMRLGVMTVIAAATLTACGQTAEQTANNVPGAPPSLGHVHGLGIDPADGTLYAASHYGVFRLPDQGEPELIADRQQDTMGFTVVGPRHFLGSGHPAPDEDLPPHLGLIESTDAGQTWAPLSLSGQADFHALEAKHNQVYGYDSQSQQLMVTSDRQNWDRRASIALADFTVHPTNANTVLATTEEGPARSTDGGRTFATMPKAPLLLLLDWPSENTLIGIDPDGRVHTSKDGGTSWSTAGQVPGAPQALATNGSSEVYVATETGIYASRDGGRTFTLRQELG</sequence>
<feature type="chain" id="PRO_5047311254" evidence="2">
    <location>
        <begin position="28"/>
        <end position="286"/>
    </location>
</feature>
<feature type="region of interest" description="Disordered" evidence="1">
    <location>
        <begin position="226"/>
        <end position="249"/>
    </location>
</feature>
<evidence type="ECO:0000256" key="2">
    <source>
        <dbReference type="SAM" id="SignalP"/>
    </source>
</evidence>
<gene>
    <name evidence="3" type="ORF">FCN18_38240</name>
</gene>
<organism evidence="3 4">
    <name type="scientific">Prauserella endophytica</name>
    <dbReference type="NCBI Taxonomy" id="1592324"/>
    <lineage>
        <taxon>Bacteria</taxon>
        <taxon>Bacillati</taxon>
        <taxon>Actinomycetota</taxon>
        <taxon>Actinomycetes</taxon>
        <taxon>Pseudonocardiales</taxon>
        <taxon>Pseudonocardiaceae</taxon>
        <taxon>Prauserella</taxon>
        <taxon>Prauserella coralliicola group</taxon>
    </lineage>
</organism>
<reference evidence="3 4" key="1">
    <citation type="journal article" date="2015" name="Antonie Van Leeuwenhoek">
        <title>Prauserella endophytica sp. nov., an endophytic actinobacterium isolated from Tamarix taklamakanensis.</title>
        <authorList>
            <person name="Liu J.M."/>
            <person name="Habden X."/>
            <person name="Guo L."/>
            <person name="Tuo L."/>
            <person name="Jiang Z.K."/>
            <person name="Liu S.W."/>
            <person name="Liu X.F."/>
            <person name="Chen L."/>
            <person name="Li R.F."/>
            <person name="Zhang Y.Q."/>
            <person name="Sun C.H."/>
        </authorList>
    </citation>
    <scope>NUCLEOTIDE SEQUENCE [LARGE SCALE GENOMIC DNA]</scope>
    <source>
        <strain evidence="3 4">CGMCC 4.7182</strain>
    </source>
</reference>
<keyword evidence="4" id="KW-1185">Reference proteome</keyword>
<evidence type="ECO:0000313" key="3">
    <source>
        <dbReference type="EMBL" id="TKG58258.1"/>
    </source>
</evidence>
<evidence type="ECO:0000256" key="1">
    <source>
        <dbReference type="SAM" id="MobiDB-lite"/>
    </source>
</evidence>
<comment type="caution">
    <text evidence="3">The sequence shown here is derived from an EMBL/GenBank/DDBJ whole genome shotgun (WGS) entry which is preliminary data.</text>
</comment>
<protein>
    <submittedName>
        <fullName evidence="3">Exo-alpha-sialidase</fullName>
    </submittedName>
</protein>
<keyword evidence="2" id="KW-0732">Signal</keyword>
<evidence type="ECO:0000313" key="4">
    <source>
        <dbReference type="Proteomes" id="UP000309992"/>
    </source>
</evidence>
<dbReference type="Proteomes" id="UP000309992">
    <property type="component" value="Unassembled WGS sequence"/>
</dbReference>
<dbReference type="InterPro" id="IPR015943">
    <property type="entry name" value="WD40/YVTN_repeat-like_dom_sf"/>
</dbReference>
<dbReference type="CDD" id="cd15482">
    <property type="entry name" value="Sialidase_non-viral"/>
    <property type="match status" value="1"/>
</dbReference>
<dbReference type="NCBIfam" id="NF045728">
    <property type="entry name" value="glycosyl_F510_1955"/>
    <property type="match status" value="1"/>
</dbReference>